<comment type="caution">
    <text evidence="7">The sequence shown here is derived from an EMBL/GenBank/DDBJ whole genome shotgun (WGS) entry which is preliminary data.</text>
</comment>
<dbReference type="PROSITE" id="PS00678">
    <property type="entry name" value="WD_REPEATS_1"/>
    <property type="match status" value="1"/>
</dbReference>
<feature type="transmembrane region" description="Helical" evidence="5">
    <location>
        <begin position="816"/>
        <end position="836"/>
    </location>
</feature>
<feature type="transmembrane region" description="Helical" evidence="5">
    <location>
        <begin position="975"/>
        <end position="992"/>
    </location>
</feature>
<dbReference type="Proteomes" id="UP001165060">
    <property type="component" value="Unassembled WGS sequence"/>
</dbReference>
<evidence type="ECO:0000313" key="8">
    <source>
        <dbReference type="Proteomes" id="UP001165060"/>
    </source>
</evidence>
<dbReference type="Pfam" id="PF06772">
    <property type="entry name" value="LtrA"/>
    <property type="match status" value="1"/>
</dbReference>
<dbReference type="SMART" id="SM00320">
    <property type="entry name" value="WD40"/>
    <property type="match status" value="4"/>
</dbReference>
<dbReference type="Pfam" id="PF00400">
    <property type="entry name" value="WD40"/>
    <property type="match status" value="3"/>
</dbReference>
<evidence type="ECO:0000256" key="4">
    <source>
        <dbReference type="SAM" id="MobiDB-lite"/>
    </source>
</evidence>
<keyword evidence="2" id="KW-0677">Repeat</keyword>
<dbReference type="SMART" id="SM00504">
    <property type="entry name" value="Ubox"/>
    <property type="match status" value="1"/>
</dbReference>
<dbReference type="CDD" id="cd16655">
    <property type="entry name" value="RING-Ubox_WDSUB1-like"/>
    <property type="match status" value="1"/>
</dbReference>
<organism evidence="7 8">
    <name type="scientific">Tetraparma gracilis</name>
    <dbReference type="NCBI Taxonomy" id="2962635"/>
    <lineage>
        <taxon>Eukaryota</taxon>
        <taxon>Sar</taxon>
        <taxon>Stramenopiles</taxon>
        <taxon>Ochrophyta</taxon>
        <taxon>Bolidophyceae</taxon>
        <taxon>Parmales</taxon>
        <taxon>Triparmaceae</taxon>
        <taxon>Tetraparma</taxon>
    </lineage>
</organism>
<feature type="non-terminal residue" evidence="7">
    <location>
        <position position="1053"/>
    </location>
</feature>
<dbReference type="PANTHER" id="PTHR19879">
    <property type="entry name" value="TRANSCRIPTION INITIATION FACTOR TFIID"/>
    <property type="match status" value="1"/>
</dbReference>
<feature type="transmembrane region" description="Helical" evidence="5">
    <location>
        <begin position="938"/>
        <end position="955"/>
    </location>
</feature>
<feature type="region of interest" description="Disordered" evidence="4">
    <location>
        <begin position="122"/>
        <end position="195"/>
    </location>
</feature>
<feature type="transmembrane region" description="Helical" evidence="5">
    <location>
        <begin position="856"/>
        <end position="876"/>
    </location>
</feature>
<dbReference type="PROSITE" id="PS50294">
    <property type="entry name" value="WD_REPEATS_REGION"/>
    <property type="match status" value="1"/>
</dbReference>
<dbReference type="InterPro" id="IPR001680">
    <property type="entry name" value="WD40_rpt"/>
</dbReference>
<feature type="transmembrane region" description="Helical" evidence="5">
    <location>
        <begin position="897"/>
        <end position="918"/>
    </location>
</feature>
<dbReference type="InterPro" id="IPR003613">
    <property type="entry name" value="Ubox_domain"/>
</dbReference>
<dbReference type="Gene3D" id="3.30.40.10">
    <property type="entry name" value="Zinc/RING finger domain, C3HC4 (zinc finger)"/>
    <property type="match status" value="1"/>
</dbReference>
<feature type="compositionally biased region" description="Polar residues" evidence="4">
    <location>
        <begin position="128"/>
        <end position="157"/>
    </location>
</feature>
<dbReference type="InterPro" id="IPR036322">
    <property type="entry name" value="WD40_repeat_dom_sf"/>
</dbReference>
<dbReference type="InterPro" id="IPR010640">
    <property type="entry name" value="Low_temperature_requirement_A"/>
</dbReference>
<feature type="transmembrane region" description="Helical" evidence="5">
    <location>
        <begin position="777"/>
        <end position="796"/>
    </location>
</feature>
<dbReference type="PROSITE" id="PS50082">
    <property type="entry name" value="WD_REPEATS_2"/>
    <property type="match status" value="3"/>
</dbReference>
<name>A0ABQ6MWU8_9STRA</name>
<reference evidence="7 8" key="1">
    <citation type="journal article" date="2023" name="Commun. Biol.">
        <title>Genome analysis of Parmales, the sister group of diatoms, reveals the evolutionary specialization of diatoms from phago-mixotrophs to photoautotrophs.</title>
        <authorList>
            <person name="Ban H."/>
            <person name="Sato S."/>
            <person name="Yoshikawa S."/>
            <person name="Yamada K."/>
            <person name="Nakamura Y."/>
            <person name="Ichinomiya M."/>
            <person name="Sato N."/>
            <person name="Blanc-Mathieu R."/>
            <person name="Endo H."/>
            <person name="Kuwata A."/>
            <person name="Ogata H."/>
        </authorList>
    </citation>
    <scope>NUCLEOTIDE SEQUENCE [LARGE SCALE GENOMIC DNA]</scope>
</reference>
<feature type="compositionally biased region" description="Low complexity" evidence="4">
    <location>
        <begin position="168"/>
        <end position="180"/>
    </location>
</feature>
<dbReference type="SUPFAM" id="SSF57850">
    <property type="entry name" value="RING/U-box"/>
    <property type="match status" value="1"/>
</dbReference>
<evidence type="ECO:0000256" key="3">
    <source>
        <dbReference type="PROSITE-ProRule" id="PRU00221"/>
    </source>
</evidence>
<dbReference type="PROSITE" id="PS51698">
    <property type="entry name" value="U_BOX"/>
    <property type="match status" value="1"/>
</dbReference>
<protein>
    <recommendedName>
        <fullName evidence="6">U-box domain-containing protein</fullName>
    </recommendedName>
</protein>
<sequence length="1053" mass="114880">MEDPVICTGDGHTYERVAIEQWLSQGKNTSPATNNAMPLNTMLIPNHALRNAIAEVQGYSPTRLEGYRAQAKSSRDASESIFAAGRSGQYTEMKEDVDNFRPAAAAAAAAAAPSAPAPTAKFSAATKRSLNPSSANAEFSKNSLDQMGTGPQLTTWQKLEVEKKRSESNATSRSSSTSAADVHVGVPADSSDRSMSPIHQQVAKQQARNAVMTLSGRTIPVPQRTADNIVVAGSAARSTTSIGASGMFQTSKTKILTSSGAAHFPGLLATGGMNSAVELWIHRSLDDEALVKKPEPKKSGFVTGFSKLFAKKEEDDDAAKGGFWERFAKLKGPKDWVNCLEFSDDASLLLAGSRAGSLHLWKSPTLGPLAGEWTSSAVLKAHAGDEFNTGIIKAVSLHPDKRWCATGSSDWDVKTWDVETQQNLSNGKSCGSSTSCHSAAIRDIAISKYHELFATAGDDGKVLVWDSRTREQGGGAVASMTVSERKPVSGVKFEPVGVSGGGNWVITSDETGRICVWDIRKWELSRVVFDSAKNNSVKNPSNNWEGSGKADIFKDVCISTEGWVCAVTEPGFLYTWDPRDNWNMTKQPTQVKATSLTVTWNELFWDLVFVAVLQSLTSTLVEHNKNMDWTSVCQTTGFYLSVFRFWVHSVTLMSSRNPNQDSLSADSYFYCVTMATLACLTASSRTCLPILVDSTEDAKGCLDFDAITLTLRVVLLVAYMFIRHRTPVNHKDRSYYTWCCGAHFVVLCCYVCIITITITFTSTDMHWGSGLLEAENFIWWISIFIDCAAPIMPLLFTRLNHIRLHFANHELLCERYGLLVILSLGEIVMASTHHHHGKEPRHGSDDLDGSADTSPPFYFTRLIIMGSVYTLKVIYFDSAIKAELVSTHPLRAGGLRGELWALAHAPLTLATCFLASIIHGLMEDGCMSENNIGRFNEGLAVVLVASALNFALYRVKEGGSRKGEKKRRKIHRARIAVRLFAALAIILITATPGNQTEEASKCVDDFDKKTHLMQNFWLSVIAMPLVLVIVVEVKLKQASADCELQGEEGGGGG</sequence>
<evidence type="ECO:0000259" key="6">
    <source>
        <dbReference type="PROSITE" id="PS51698"/>
    </source>
</evidence>
<evidence type="ECO:0000256" key="1">
    <source>
        <dbReference type="ARBA" id="ARBA00022574"/>
    </source>
</evidence>
<dbReference type="PANTHER" id="PTHR19879:SF9">
    <property type="entry name" value="TRANSCRIPTION INITIATION FACTOR TFIID SUBUNIT 5"/>
    <property type="match status" value="1"/>
</dbReference>
<dbReference type="InterPro" id="IPR015943">
    <property type="entry name" value="WD40/YVTN_repeat-like_dom_sf"/>
</dbReference>
<dbReference type="InterPro" id="IPR013083">
    <property type="entry name" value="Znf_RING/FYVE/PHD"/>
</dbReference>
<evidence type="ECO:0000256" key="2">
    <source>
        <dbReference type="ARBA" id="ARBA00022737"/>
    </source>
</evidence>
<feature type="repeat" description="WD" evidence="3">
    <location>
        <begin position="392"/>
        <end position="426"/>
    </location>
</feature>
<keyword evidence="1 3" id="KW-0853">WD repeat</keyword>
<keyword evidence="5" id="KW-0472">Membrane</keyword>
<dbReference type="EMBL" id="BRYB01000681">
    <property type="protein sequence ID" value="GMI35268.1"/>
    <property type="molecule type" value="Genomic_DNA"/>
</dbReference>
<accession>A0ABQ6MWU8</accession>
<feature type="repeat" description="WD" evidence="3">
    <location>
        <begin position="434"/>
        <end position="469"/>
    </location>
</feature>
<feature type="domain" description="U-box" evidence="6">
    <location>
        <begin position="1"/>
        <end position="63"/>
    </location>
</feature>
<evidence type="ECO:0000313" key="7">
    <source>
        <dbReference type="EMBL" id="GMI35268.1"/>
    </source>
</evidence>
<dbReference type="SUPFAM" id="SSF50978">
    <property type="entry name" value="WD40 repeat-like"/>
    <property type="match status" value="1"/>
</dbReference>
<feature type="transmembrane region" description="Helical" evidence="5">
    <location>
        <begin position="704"/>
        <end position="722"/>
    </location>
</feature>
<proteinExistence type="predicted"/>
<feature type="repeat" description="WD" evidence="3">
    <location>
        <begin position="330"/>
        <end position="362"/>
    </location>
</feature>
<dbReference type="InterPro" id="IPR019775">
    <property type="entry name" value="WD40_repeat_CS"/>
</dbReference>
<keyword evidence="8" id="KW-1185">Reference proteome</keyword>
<gene>
    <name evidence="7" type="ORF">TeGR_g14397</name>
</gene>
<feature type="transmembrane region" description="Helical" evidence="5">
    <location>
        <begin position="734"/>
        <end position="757"/>
    </location>
</feature>
<dbReference type="Pfam" id="PF04564">
    <property type="entry name" value="U-box"/>
    <property type="match status" value="1"/>
</dbReference>
<keyword evidence="5" id="KW-0812">Transmembrane</keyword>
<evidence type="ECO:0000256" key="5">
    <source>
        <dbReference type="SAM" id="Phobius"/>
    </source>
</evidence>
<feature type="transmembrane region" description="Helical" evidence="5">
    <location>
        <begin position="1012"/>
        <end position="1031"/>
    </location>
</feature>
<dbReference type="Gene3D" id="2.130.10.10">
    <property type="entry name" value="YVTN repeat-like/Quinoprotein amine dehydrogenase"/>
    <property type="match status" value="1"/>
</dbReference>
<keyword evidence="5" id="KW-1133">Transmembrane helix</keyword>